<evidence type="ECO:0000256" key="2">
    <source>
        <dbReference type="ARBA" id="ARBA00011925"/>
    </source>
</evidence>
<dbReference type="SMART" id="SM00636">
    <property type="entry name" value="Glyco_18"/>
    <property type="match status" value="1"/>
</dbReference>
<dbReference type="GO" id="GO:0005634">
    <property type="term" value="C:nucleus"/>
    <property type="evidence" value="ECO:0007669"/>
    <property type="project" value="TreeGrafter"/>
</dbReference>
<comment type="caution">
    <text evidence="17">The sequence shown here is derived from an EMBL/GenBank/DDBJ whole genome shotgun (WGS) entry which is preliminary data.</text>
</comment>
<dbReference type="PANTHER" id="PTHR11006">
    <property type="entry name" value="PROTEIN ARGININE N-METHYLTRANSFERASE"/>
    <property type="match status" value="1"/>
</dbReference>
<dbReference type="SMART" id="SM00494">
    <property type="entry name" value="ChtBD2"/>
    <property type="match status" value="1"/>
</dbReference>
<dbReference type="GO" id="GO:0006032">
    <property type="term" value="P:chitin catabolic process"/>
    <property type="evidence" value="ECO:0007669"/>
    <property type="project" value="UniProtKB-ARBA"/>
</dbReference>
<dbReference type="PROSITE" id="PS01095">
    <property type="entry name" value="GH18_1"/>
    <property type="match status" value="1"/>
</dbReference>
<feature type="compositionally biased region" description="Acidic residues" evidence="13">
    <location>
        <begin position="852"/>
        <end position="870"/>
    </location>
</feature>
<dbReference type="AlphaFoldDB" id="A0A817SQS0"/>
<dbReference type="EMBL" id="CAJNYU010000003">
    <property type="protein sequence ID" value="CAF3307849.1"/>
    <property type="molecule type" value="Genomic_DNA"/>
</dbReference>
<dbReference type="CDD" id="cd02440">
    <property type="entry name" value="AdoMet_MTases"/>
    <property type="match status" value="1"/>
</dbReference>
<dbReference type="InterPro" id="IPR036508">
    <property type="entry name" value="Chitin-bd_dom_sf"/>
</dbReference>
<name>A0A817SQS0_9BILA</name>
<dbReference type="InterPro" id="IPR001223">
    <property type="entry name" value="Glyco_hydro18_cat"/>
</dbReference>
<evidence type="ECO:0000256" key="9">
    <source>
        <dbReference type="ARBA" id="ARBA00023295"/>
    </source>
</evidence>
<dbReference type="InterPro" id="IPR025799">
    <property type="entry name" value="Arg_MeTrfase"/>
</dbReference>
<evidence type="ECO:0000256" key="10">
    <source>
        <dbReference type="ARBA" id="ARBA00049303"/>
    </source>
</evidence>
<organism evidence="17 18">
    <name type="scientific">Rotaria socialis</name>
    <dbReference type="NCBI Taxonomy" id="392032"/>
    <lineage>
        <taxon>Eukaryota</taxon>
        <taxon>Metazoa</taxon>
        <taxon>Spiralia</taxon>
        <taxon>Gnathifera</taxon>
        <taxon>Rotifera</taxon>
        <taxon>Eurotatoria</taxon>
        <taxon>Bdelloidea</taxon>
        <taxon>Philodinida</taxon>
        <taxon>Philodinidae</taxon>
        <taxon>Rotaria</taxon>
    </lineage>
</organism>
<keyword evidence="6 11" id="KW-0949">S-adenosyl-L-methionine</keyword>
<dbReference type="InterPro" id="IPR029063">
    <property type="entry name" value="SAM-dependent_MTases_sf"/>
</dbReference>
<feature type="region of interest" description="Disordered" evidence="13">
    <location>
        <begin position="745"/>
        <end position="779"/>
    </location>
</feature>
<dbReference type="InterPro" id="IPR002557">
    <property type="entry name" value="Chitin-bd_dom"/>
</dbReference>
<evidence type="ECO:0000256" key="6">
    <source>
        <dbReference type="ARBA" id="ARBA00022691"/>
    </source>
</evidence>
<dbReference type="Pfam" id="PF00704">
    <property type="entry name" value="Glyco_hydro_18"/>
    <property type="match status" value="1"/>
</dbReference>
<evidence type="ECO:0000256" key="14">
    <source>
        <dbReference type="SAM" id="Phobius"/>
    </source>
</evidence>
<dbReference type="InterPro" id="IPR011583">
    <property type="entry name" value="Chitinase_II/V-like_cat"/>
</dbReference>
<evidence type="ECO:0000313" key="17">
    <source>
        <dbReference type="EMBL" id="CAF3307849.1"/>
    </source>
</evidence>
<evidence type="ECO:0000256" key="8">
    <source>
        <dbReference type="ARBA" id="ARBA00023157"/>
    </source>
</evidence>
<proteinExistence type="inferred from homology"/>
<evidence type="ECO:0000256" key="5">
    <source>
        <dbReference type="ARBA" id="ARBA00022679"/>
    </source>
</evidence>
<dbReference type="InterPro" id="IPR041698">
    <property type="entry name" value="Methyltransf_25"/>
</dbReference>
<comment type="similarity">
    <text evidence="1">Belongs to the glycosyl hydrolase 18 family. Chitinase class II subfamily.</text>
</comment>
<comment type="catalytic activity">
    <reaction evidence="10">
        <text>L-arginyl-[protein] + S-adenosyl-L-methionine = N(omega)-methyl-L-arginyl-[protein] + S-adenosyl-L-homocysteine + H(+)</text>
        <dbReference type="Rhea" id="RHEA:48100"/>
        <dbReference type="Rhea" id="RHEA-COMP:10532"/>
        <dbReference type="Rhea" id="RHEA-COMP:11990"/>
        <dbReference type="ChEBI" id="CHEBI:15378"/>
        <dbReference type="ChEBI" id="CHEBI:29965"/>
        <dbReference type="ChEBI" id="CHEBI:57856"/>
        <dbReference type="ChEBI" id="CHEBI:59789"/>
        <dbReference type="ChEBI" id="CHEBI:65280"/>
    </reaction>
    <physiologicalReaction direction="left-to-right" evidence="10">
        <dbReference type="Rhea" id="RHEA:48101"/>
    </physiologicalReaction>
</comment>
<dbReference type="Pfam" id="PF01607">
    <property type="entry name" value="CBM_14"/>
    <property type="match status" value="1"/>
</dbReference>
<keyword evidence="4" id="KW-0147">Chitin-binding</keyword>
<keyword evidence="9 12" id="KW-0326">Glycosidase</keyword>
<dbReference type="SUPFAM" id="SSF51445">
    <property type="entry name" value="(Trans)glycosidases"/>
    <property type="match status" value="1"/>
</dbReference>
<dbReference type="FunFam" id="2.70.160.11:FF:000001">
    <property type="entry name" value="Blast:Protein arginine N-methyltransferase 1"/>
    <property type="match status" value="1"/>
</dbReference>
<dbReference type="SUPFAM" id="SSF57625">
    <property type="entry name" value="Invertebrate chitin-binding proteins"/>
    <property type="match status" value="1"/>
</dbReference>
<sequence>MSKPSEASAKKVACFEPREQKMDAQKANGSVDLDKMAPEDMTSKEYYLDSSAHFAVHEELLKDDIRTKTFRNAIINNRHLFKDKIVLDIGCGVGIFSLFAAKAGAKMVIAVEKSNVIEYAKRIIRANRYDKIIKFVKGKVEDVELPEGVKQVDVIIAEWMGYSLFYDSNIQSVIYARDKYLKPDGIMFPDRATLYMVGIEDRDYKEDKVEWWSNVHGYNMSCVKNYVMREPLVDTVDKRQLCTDHFPLKAFDLKTMTINDIDVDAKFRLTALRDDYIHAFVIYFVAEFTACPQRTVISTAPGAGYTHWKQTVFYFPDYVTIKCNEVLEGTYYCKVNLENTKKLSFGIDFQFNGQLSSLQSNNQYFMKAVKRPGGGSMAPEDIDPCLCTHVIYAFSEMDNNQLMPMEKHDLKDGSQPGFFERFNAWKSVNKNLKTLLAVGGWDMGMKDFAGIVKSEKTMKKFAESAIKYLRKHKFDGLDLDFEYPGVDWRDSPKEDKQKFTKMCEILYATFEKEAEASGNERLLLTAAVAAAKVNIDKAYEVDKLVPVMDWFNLMTYDFHGSWDQNRAHHSSLNSKDDEKDDTMYIDFAVKYFQKLGMPASKMMLGVGTYGRGDTPAMPYTGFKGETGFVAYYESCVQIVCEKMKETWDAKQLVPYIAGPYNQPKAGVENVRSMKYKANYIKKNNLGGAMIWTLDMDDFRGQFCCQGKFPLIKTIKAVLHGQLKLLPKEKICSTCPTKEYKNFKPEIQPQTTEKTTKKPKKSKRDADAPSPQDVCEELKDGQWPDPTDCKSYYLCRGVGSQWGEQKREVCYTGAYFDPNEKTCKWVGMDKLNCEELVEGYENPVAGVTRSTDEAGDNADDDDDGGDDDDGPSDGAASKKKKTKSPPTKSISILSRTTSEFDTCTVEKPVEFDPVQGKLLQFSRGCSMPPPSAGNLTQQAQCLSSKAEGKTICVKYCQTSLCNIQDISFNADGDMDITSLIIIICVVVPALLAVSICVIIFYSNCGNDRKFHGQRRSSFEYDHSHERIPHDNYITGFPRSYRYPQPQNRLREPPPTFEETSPSYESSVIQIGRQQRSVFSPICTIPVTTHYEQSSPSMTSSIYSTMPPSYAEIFLTPYTLTNQ</sequence>
<feature type="region of interest" description="Disordered" evidence="13">
    <location>
        <begin position="1"/>
        <end position="29"/>
    </location>
</feature>
<dbReference type="EC" id="2.1.1.319" evidence="2"/>
<dbReference type="GO" id="GO:0035242">
    <property type="term" value="F:protein-arginine omega-N asymmetric methyltransferase activity"/>
    <property type="evidence" value="ECO:0007669"/>
    <property type="project" value="UniProtKB-EC"/>
</dbReference>
<accession>A0A817SQS0</accession>
<dbReference type="SUPFAM" id="SSF53335">
    <property type="entry name" value="S-adenosyl-L-methionine-dependent methyltransferases"/>
    <property type="match status" value="1"/>
</dbReference>
<dbReference type="InterPro" id="IPR017853">
    <property type="entry name" value="GH"/>
</dbReference>
<dbReference type="PROSITE" id="PS51910">
    <property type="entry name" value="GH18_2"/>
    <property type="match status" value="1"/>
</dbReference>
<dbReference type="GO" id="GO:0005975">
    <property type="term" value="P:carbohydrate metabolic process"/>
    <property type="evidence" value="ECO:0007669"/>
    <property type="project" value="InterPro"/>
</dbReference>
<evidence type="ECO:0000256" key="13">
    <source>
        <dbReference type="SAM" id="MobiDB-lite"/>
    </source>
</evidence>
<dbReference type="Gene3D" id="2.70.160.11">
    <property type="entry name" value="Hnrnp arginine n-methyltransferase1"/>
    <property type="match status" value="1"/>
</dbReference>
<keyword evidence="5 11" id="KW-0808">Transferase</keyword>
<feature type="transmembrane region" description="Helical" evidence="14">
    <location>
        <begin position="978"/>
        <end position="1000"/>
    </location>
</feature>
<dbReference type="PROSITE" id="PS50940">
    <property type="entry name" value="CHIT_BIND_II"/>
    <property type="match status" value="1"/>
</dbReference>
<evidence type="ECO:0000259" key="16">
    <source>
        <dbReference type="PROSITE" id="PS51910"/>
    </source>
</evidence>
<dbReference type="PANTHER" id="PTHR11006:SF53">
    <property type="entry name" value="PROTEIN ARGININE N-METHYLTRANSFERASE 3"/>
    <property type="match status" value="1"/>
</dbReference>
<evidence type="ECO:0000256" key="12">
    <source>
        <dbReference type="RuleBase" id="RU000489"/>
    </source>
</evidence>
<dbReference type="GO" id="GO:0042054">
    <property type="term" value="F:histone methyltransferase activity"/>
    <property type="evidence" value="ECO:0007669"/>
    <property type="project" value="TreeGrafter"/>
</dbReference>
<dbReference type="Pfam" id="PF22528">
    <property type="entry name" value="PRMT_C"/>
    <property type="match status" value="1"/>
</dbReference>
<dbReference type="Pfam" id="PF13649">
    <property type="entry name" value="Methyltransf_25"/>
    <property type="match status" value="1"/>
</dbReference>
<dbReference type="GO" id="GO:0005576">
    <property type="term" value="C:extracellular region"/>
    <property type="evidence" value="ECO:0007669"/>
    <property type="project" value="InterPro"/>
</dbReference>
<evidence type="ECO:0000256" key="1">
    <source>
        <dbReference type="ARBA" id="ARBA00009121"/>
    </source>
</evidence>
<evidence type="ECO:0000256" key="4">
    <source>
        <dbReference type="ARBA" id="ARBA00022669"/>
    </source>
</evidence>
<protein>
    <recommendedName>
        <fullName evidence="2">type I protein arginine methyltransferase</fullName>
        <ecNumber evidence="2">2.1.1.319</ecNumber>
    </recommendedName>
</protein>
<keyword evidence="3 11" id="KW-0489">Methyltransferase</keyword>
<evidence type="ECO:0000259" key="15">
    <source>
        <dbReference type="PROSITE" id="PS50940"/>
    </source>
</evidence>
<keyword evidence="14" id="KW-1133">Transmembrane helix</keyword>
<dbReference type="Gene3D" id="3.40.50.150">
    <property type="entry name" value="Vaccinia Virus protein VP39"/>
    <property type="match status" value="1"/>
</dbReference>
<dbReference type="GO" id="GO:0008061">
    <property type="term" value="F:chitin binding"/>
    <property type="evidence" value="ECO:0007669"/>
    <property type="project" value="UniProtKB-KW"/>
</dbReference>
<dbReference type="GO" id="GO:0004568">
    <property type="term" value="F:chitinase activity"/>
    <property type="evidence" value="ECO:0007669"/>
    <property type="project" value="UniProtKB-ARBA"/>
</dbReference>
<keyword evidence="8" id="KW-1015">Disulfide bond</keyword>
<dbReference type="InterPro" id="IPR001579">
    <property type="entry name" value="Glyco_hydro_18_chit_AS"/>
</dbReference>
<evidence type="ECO:0000256" key="11">
    <source>
        <dbReference type="PROSITE-ProRule" id="PRU01015"/>
    </source>
</evidence>
<keyword evidence="14" id="KW-0472">Membrane</keyword>
<feature type="domain" description="Chitin-binding type-2" evidence="15">
    <location>
        <begin position="771"/>
        <end position="834"/>
    </location>
</feature>
<feature type="domain" description="GH18" evidence="16">
    <location>
        <begin position="353"/>
        <end position="721"/>
    </location>
</feature>
<reference evidence="17" key="1">
    <citation type="submission" date="2021-02" db="EMBL/GenBank/DDBJ databases">
        <authorList>
            <person name="Nowell W R."/>
        </authorList>
    </citation>
    <scope>NUCLEOTIDE SEQUENCE</scope>
</reference>
<gene>
    <name evidence="17" type="ORF">FME351_LOCUS120</name>
</gene>
<dbReference type="PROSITE" id="PS51678">
    <property type="entry name" value="SAM_MT_PRMT"/>
    <property type="match status" value="1"/>
</dbReference>
<dbReference type="Gene3D" id="3.20.20.80">
    <property type="entry name" value="Glycosidases"/>
    <property type="match status" value="2"/>
</dbReference>
<dbReference type="Proteomes" id="UP000663869">
    <property type="component" value="Unassembled WGS sequence"/>
</dbReference>
<evidence type="ECO:0000313" key="18">
    <source>
        <dbReference type="Proteomes" id="UP000663869"/>
    </source>
</evidence>
<dbReference type="GO" id="GO:0032259">
    <property type="term" value="P:methylation"/>
    <property type="evidence" value="ECO:0007669"/>
    <property type="project" value="UniProtKB-KW"/>
</dbReference>
<evidence type="ECO:0000256" key="7">
    <source>
        <dbReference type="ARBA" id="ARBA00022801"/>
    </source>
</evidence>
<dbReference type="InterPro" id="IPR055135">
    <property type="entry name" value="PRMT_dom"/>
</dbReference>
<keyword evidence="7 12" id="KW-0378">Hydrolase</keyword>
<evidence type="ECO:0000256" key="3">
    <source>
        <dbReference type="ARBA" id="ARBA00022603"/>
    </source>
</evidence>
<feature type="region of interest" description="Disordered" evidence="13">
    <location>
        <begin position="843"/>
        <end position="890"/>
    </location>
</feature>
<keyword evidence="14" id="KW-0812">Transmembrane</keyword>
<dbReference type="FunFam" id="3.40.50.150:FF:000003">
    <property type="entry name" value="Blast:Protein arginine N-methyltransferase 1"/>
    <property type="match status" value="1"/>
</dbReference>